<proteinExistence type="predicted"/>
<dbReference type="InterPro" id="IPR001451">
    <property type="entry name" value="Hexapep"/>
</dbReference>
<dbReference type="CDD" id="cd04645">
    <property type="entry name" value="LbH_gamma_CA_like"/>
    <property type="match status" value="1"/>
</dbReference>
<organism evidence="1 2">
    <name type="scientific">Sphingomonas hankookensis</name>
    <dbReference type="NCBI Taxonomy" id="563996"/>
    <lineage>
        <taxon>Bacteria</taxon>
        <taxon>Pseudomonadati</taxon>
        <taxon>Pseudomonadota</taxon>
        <taxon>Alphaproteobacteria</taxon>
        <taxon>Sphingomonadales</taxon>
        <taxon>Sphingomonadaceae</taxon>
        <taxon>Sphingomonas</taxon>
    </lineage>
</organism>
<dbReference type="RefSeq" id="WP_066690948.1">
    <property type="nucleotide sequence ID" value="NZ_CP117025.1"/>
</dbReference>
<dbReference type="Gene3D" id="2.160.10.10">
    <property type="entry name" value="Hexapeptide repeat proteins"/>
    <property type="match status" value="1"/>
</dbReference>
<name>A0ABR5YB22_9SPHN</name>
<dbReference type="InterPro" id="IPR047324">
    <property type="entry name" value="LbH_gamma_CA-like"/>
</dbReference>
<dbReference type="PANTHER" id="PTHR13061">
    <property type="entry name" value="DYNACTIN SUBUNIT P25"/>
    <property type="match status" value="1"/>
</dbReference>
<dbReference type="InterPro" id="IPR050484">
    <property type="entry name" value="Transf_Hexapept/Carb_Anhydrase"/>
</dbReference>
<comment type="caution">
    <text evidence="1">The sequence shown here is derived from an EMBL/GenBank/DDBJ whole genome shotgun (WGS) entry which is preliminary data.</text>
</comment>
<dbReference type="InterPro" id="IPR011004">
    <property type="entry name" value="Trimer_LpxA-like_sf"/>
</dbReference>
<dbReference type="SUPFAM" id="SSF51161">
    <property type="entry name" value="Trimeric LpxA-like enzymes"/>
    <property type="match status" value="1"/>
</dbReference>
<dbReference type="Pfam" id="PF00132">
    <property type="entry name" value="Hexapep"/>
    <property type="match status" value="1"/>
</dbReference>
<protein>
    <submittedName>
        <fullName evidence="1">Gamma carbonic anhydrase family protein</fullName>
    </submittedName>
</protein>
<keyword evidence="2" id="KW-1185">Reference proteome</keyword>
<reference evidence="2" key="1">
    <citation type="submission" date="2016-01" db="EMBL/GenBank/DDBJ databases">
        <title>Draft genome of Chromobacterium sp. F49.</title>
        <authorList>
            <person name="Hong K.W."/>
        </authorList>
    </citation>
    <scope>NUCLEOTIDE SEQUENCE [LARGE SCALE GENOMIC DNA]</scope>
    <source>
        <strain evidence="2">CN3</strain>
    </source>
</reference>
<dbReference type="PANTHER" id="PTHR13061:SF29">
    <property type="entry name" value="GAMMA CARBONIC ANHYDRASE-LIKE 1, MITOCHONDRIAL-RELATED"/>
    <property type="match status" value="1"/>
</dbReference>
<accession>A0ABR5YB22</accession>
<sequence>MPIYALADATPDLASDSWVAPSADLIGAVRLGAGASIWFGAVVRADNGAIVIGARSNVQDGAVLHSDPGAPLTLGEDCTIGHRAVLHGCTIGDRVLIGMGATVLNHAVIGEDCVVGAGALVTEGKSFPPKSLIVGAPARAVKTLTDEQLAGLRMSAAVYVGKAKRYRDGLTALG</sequence>
<evidence type="ECO:0000313" key="1">
    <source>
        <dbReference type="EMBL" id="KZE13396.1"/>
    </source>
</evidence>
<evidence type="ECO:0000313" key="2">
    <source>
        <dbReference type="Proteomes" id="UP000076609"/>
    </source>
</evidence>
<gene>
    <name evidence="1" type="ORF">AVT10_16170</name>
</gene>
<dbReference type="Proteomes" id="UP000076609">
    <property type="component" value="Unassembled WGS sequence"/>
</dbReference>
<dbReference type="EMBL" id="LQQO01000022">
    <property type="protein sequence ID" value="KZE13396.1"/>
    <property type="molecule type" value="Genomic_DNA"/>
</dbReference>